<dbReference type="AlphaFoldDB" id="A0A8H6G0H9"/>
<feature type="compositionally biased region" description="Polar residues" evidence="2">
    <location>
        <begin position="1"/>
        <end position="38"/>
    </location>
</feature>
<dbReference type="Proteomes" id="UP000578531">
    <property type="component" value="Unassembled WGS sequence"/>
</dbReference>
<keyword evidence="4" id="KW-1185">Reference proteome</keyword>
<dbReference type="RefSeq" id="XP_037167547.1">
    <property type="nucleotide sequence ID" value="XM_037305445.1"/>
</dbReference>
<proteinExistence type="predicted"/>
<keyword evidence="1" id="KW-0175">Coiled coil</keyword>
<evidence type="ECO:0000313" key="4">
    <source>
        <dbReference type="Proteomes" id="UP000578531"/>
    </source>
</evidence>
<comment type="caution">
    <text evidence="3">The sequence shown here is derived from an EMBL/GenBank/DDBJ whole genome shotgun (WGS) entry which is preliminary data.</text>
</comment>
<organism evidence="3 4">
    <name type="scientific">Letharia columbiana</name>
    <dbReference type="NCBI Taxonomy" id="112416"/>
    <lineage>
        <taxon>Eukaryota</taxon>
        <taxon>Fungi</taxon>
        <taxon>Dikarya</taxon>
        <taxon>Ascomycota</taxon>
        <taxon>Pezizomycotina</taxon>
        <taxon>Lecanoromycetes</taxon>
        <taxon>OSLEUM clade</taxon>
        <taxon>Lecanoromycetidae</taxon>
        <taxon>Lecanorales</taxon>
        <taxon>Lecanorineae</taxon>
        <taxon>Parmeliaceae</taxon>
        <taxon>Letharia</taxon>
    </lineage>
</organism>
<feature type="region of interest" description="Disordered" evidence="2">
    <location>
        <begin position="1"/>
        <end position="75"/>
    </location>
</feature>
<protein>
    <submittedName>
        <fullName evidence="3">Uncharacterized protein</fullName>
    </submittedName>
</protein>
<evidence type="ECO:0000313" key="3">
    <source>
        <dbReference type="EMBL" id="KAF6238240.1"/>
    </source>
</evidence>
<feature type="region of interest" description="Disordered" evidence="2">
    <location>
        <begin position="182"/>
        <end position="224"/>
    </location>
</feature>
<dbReference type="EMBL" id="JACCJC010000010">
    <property type="protein sequence ID" value="KAF6238240.1"/>
    <property type="molecule type" value="Genomic_DNA"/>
</dbReference>
<feature type="compositionally biased region" description="Basic residues" evidence="2">
    <location>
        <begin position="66"/>
        <end position="75"/>
    </location>
</feature>
<feature type="coiled-coil region" evidence="1">
    <location>
        <begin position="110"/>
        <end position="137"/>
    </location>
</feature>
<evidence type="ECO:0000256" key="2">
    <source>
        <dbReference type="SAM" id="MobiDB-lite"/>
    </source>
</evidence>
<accession>A0A8H6G0H9</accession>
<gene>
    <name evidence="3" type="ORF">HO173_003520</name>
</gene>
<name>A0A8H6G0H9_9LECA</name>
<sequence length="224" mass="25272">MDTFSTPKGTNPLRTPTGLTPTVNPSTSNPDNTQSQTVMGEPQTRHRLEELENSDEEVLNTPALSARRKGKRPVSRRYTIEPSSDHTGVQLTDITEEESTAIFASIANSFRTASRNIEVLQQQNEQLGQDIAHAKTEVLAITTQLSNSNGQLSHERETNDRLRGLRDRYRIDTTELTKENEKLKQDLRRKEQQLKEQQPHTLANLENSDEEERGGHTSSAECPR</sequence>
<dbReference type="GeneID" id="59285186"/>
<evidence type="ECO:0000256" key="1">
    <source>
        <dbReference type="SAM" id="Coils"/>
    </source>
</evidence>
<feature type="compositionally biased region" description="Basic and acidic residues" evidence="2">
    <location>
        <begin position="182"/>
        <end position="198"/>
    </location>
</feature>
<reference evidence="3 4" key="1">
    <citation type="journal article" date="2020" name="Genomics">
        <title>Complete, high-quality genomes from long-read metagenomic sequencing of two wolf lichen thalli reveals enigmatic genome architecture.</title>
        <authorList>
            <person name="McKenzie S.K."/>
            <person name="Walston R.F."/>
            <person name="Allen J.L."/>
        </authorList>
    </citation>
    <scope>NUCLEOTIDE SEQUENCE [LARGE SCALE GENOMIC DNA]</scope>
    <source>
        <strain evidence="3">WasteWater2</strain>
    </source>
</reference>